<dbReference type="RefSeq" id="WP_150033266.1">
    <property type="nucleotide sequence ID" value="NZ_VWSH01000003.1"/>
</dbReference>
<dbReference type="Pfam" id="PF00004">
    <property type="entry name" value="AAA"/>
    <property type="match status" value="1"/>
</dbReference>
<dbReference type="Proteomes" id="UP000323632">
    <property type="component" value="Unassembled WGS sequence"/>
</dbReference>
<comment type="caution">
    <text evidence="3">The sequence shown here is derived from an EMBL/GenBank/DDBJ whole genome shotgun (WGS) entry which is preliminary data.</text>
</comment>
<gene>
    <name evidence="3" type="ORF">F0919_13340</name>
</gene>
<dbReference type="InterPro" id="IPR003593">
    <property type="entry name" value="AAA+_ATPase"/>
</dbReference>
<dbReference type="SMART" id="SM00382">
    <property type="entry name" value="AAA"/>
    <property type="match status" value="1"/>
</dbReference>
<dbReference type="InterPro" id="IPR050747">
    <property type="entry name" value="Mitochondrial_chaperone_BCS1"/>
</dbReference>
<evidence type="ECO:0000313" key="3">
    <source>
        <dbReference type="EMBL" id="KAA5533519.1"/>
    </source>
</evidence>
<dbReference type="Gene3D" id="3.40.50.300">
    <property type="entry name" value="P-loop containing nucleotide triphosphate hydrolases"/>
    <property type="match status" value="1"/>
</dbReference>
<evidence type="ECO:0000256" key="1">
    <source>
        <dbReference type="ARBA" id="ARBA00007448"/>
    </source>
</evidence>
<reference evidence="3 4" key="1">
    <citation type="submission" date="2019-09" db="EMBL/GenBank/DDBJ databases">
        <title>Genome sequence and assembly of Taibaiella sp.</title>
        <authorList>
            <person name="Chhetri G."/>
        </authorList>
    </citation>
    <scope>NUCLEOTIDE SEQUENCE [LARGE SCALE GENOMIC DNA]</scope>
    <source>
        <strain evidence="3 4">KVB11</strain>
    </source>
</reference>
<organism evidence="3 4">
    <name type="scientific">Taibaiella lutea</name>
    <dbReference type="NCBI Taxonomy" id="2608001"/>
    <lineage>
        <taxon>Bacteria</taxon>
        <taxon>Pseudomonadati</taxon>
        <taxon>Bacteroidota</taxon>
        <taxon>Chitinophagia</taxon>
        <taxon>Chitinophagales</taxon>
        <taxon>Chitinophagaceae</taxon>
        <taxon>Taibaiella</taxon>
    </lineage>
</organism>
<accession>A0A5M6CK70</accession>
<evidence type="ECO:0000313" key="4">
    <source>
        <dbReference type="Proteomes" id="UP000323632"/>
    </source>
</evidence>
<name>A0A5M6CK70_9BACT</name>
<dbReference type="SUPFAM" id="SSF52540">
    <property type="entry name" value="P-loop containing nucleoside triphosphate hydrolases"/>
    <property type="match status" value="1"/>
</dbReference>
<sequence>MNNIYQNISFQNIPVFDYRLVENKSFYLTLFKTIPSIIYFDQIDGEKAYKKFVEKYTNNILKTHTYRWFEHKRRKYSFDRTLLIMDNECIIEFNKDYCEIFHREHEPGFIEETTTFLKQFKERRKSIPQEINLIVKGYDGLELKSMDIKRTKLDLNLFYENDFKEVDAVIQKRLNKKNDKGIVLLHGLPGTGKTTYLRHLVGKLKKQVMFLSPGIAASLTDPSFIQLLIDNPNSVIVIEDAENILMDRRMNSNNAVSNLLNISDGLLSDFLNVQLICTFNNSLTMVDSALMRKGRLIAKYEFGKLSVEKSRALSKHFGYDQQIDEPMTVAEIKNQHESKAEPKAISIIGFKTQAMLAE</sequence>
<keyword evidence="4" id="KW-1185">Reference proteome</keyword>
<dbReference type="PANTHER" id="PTHR23070">
    <property type="entry name" value="BCS1 AAA-TYPE ATPASE"/>
    <property type="match status" value="1"/>
</dbReference>
<protein>
    <submittedName>
        <fullName evidence="3">AAA family ATPase</fullName>
    </submittedName>
</protein>
<dbReference type="InterPro" id="IPR003959">
    <property type="entry name" value="ATPase_AAA_core"/>
</dbReference>
<dbReference type="AlphaFoldDB" id="A0A5M6CK70"/>
<dbReference type="EMBL" id="VWSH01000003">
    <property type="protein sequence ID" value="KAA5533519.1"/>
    <property type="molecule type" value="Genomic_DNA"/>
</dbReference>
<comment type="similarity">
    <text evidence="1">Belongs to the AAA ATPase family. BCS1 subfamily.</text>
</comment>
<proteinExistence type="inferred from homology"/>
<dbReference type="InterPro" id="IPR027417">
    <property type="entry name" value="P-loop_NTPase"/>
</dbReference>
<evidence type="ECO:0000259" key="2">
    <source>
        <dbReference type="SMART" id="SM00382"/>
    </source>
</evidence>
<dbReference type="GO" id="GO:0005524">
    <property type="term" value="F:ATP binding"/>
    <property type="evidence" value="ECO:0007669"/>
    <property type="project" value="InterPro"/>
</dbReference>
<dbReference type="GO" id="GO:0016887">
    <property type="term" value="F:ATP hydrolysis activity"/>
    <property type="evidence" value="ECO:0007669"/>
    <property type="project" value="InterPro"/>
</dbReference>
<feature type="domain" description="AAA+ ATPase" evidence="2">
    <location>
        <begin position="179"/>
        <end position="302"/>
    </location>
</feature>